<proteinExistence type="predicted"/>
<gene>
    <name evidence="1" type="ORF">I5U13_22255</name>
</gene>
<dbReference type="EMBL" id="JADULK010000017">
    <property type="protein sequence ID" value="MBH1932384.1"/>
    <property type="molecule type" value="Genomic_DNA"/>
</dbReference>
<sequence length="151" mass="16347">MSIFESIVDSLKSQIERQAAPAVDIEKSKADVLNDSITAYLNQKKPTLEVVEGQPETTPEAIKKIKSKGIALTAAAQGGPANRRPDSLLMKTAAKPNIERRQLLLKSAAGLTTLIRKADGTLCSENGMQITNGMHELMDLLGIEYTIRDEG</sequence>
<organism evidence="1 2">
    <name type="scientific">Serratia rubidaea</name>
    <name type="common">Serratia marinorubra</name>
    <dbReference type="NCBI Taxonomy" id="61652"/>
    <lineage>
        <taxon>Bacteria</taxon>
        <taxon>Pseudomonadati</taxon>
        <taxon>Pseudomonadota</taxon>
        <taxon>Gammaproteobacteria</taxon>
        <taxon>Enterobacterales</taxon>
        <taxon>Yersiniaceae</taxon>
        <taxon>Serratia</taxon>
    </lineage>
</organism>
<keyword evidence="2" id="KW-1185">Reference proteome</keyword>
<dbReference type="RefSeq" id="WP_197664850.1">
    <property type="nucleotide sequence ID" value="NZ_JADULK010000017.1"/>
</dbReference>
<protein>
    <submittedName>
        <fullName evidence="1">Uncharacterized protein</fullName>
    </submittedName>
</protein>
<dbReference type="Proteomes" id="UP000624159">
    <property type="component" value="Unassembled WGS sequence"/>
</dbReference>
<name>A0ABS0MJ43_SERRU</name>
<evidence type="ECO:0000313" key="1">
    <source>
        <dbReference type="EMBL" id="MBH1932384.1"/>
    </source>
</evidence>
<comment type="caution">
    <text evidence="1">The sequence shown here is derived from an EMBL/GenBank/DDBJ whole genome shotgun (WGS) entry which is preliminary data.</text>
</comment>
<accession>A0ABS0MJ43</accession>
<evidence type="ECO:0000313" key="2">
    <source>
        <dbReference type="Proteomes" id="UP000624159"/>
    </source>
</evidence>
<dbReference type="Pfam" id="PF26210">
    <property type="entry name" value="Phage_phiTE_211"/>
    <property type="match status" value="1"/>
</dbReference>
<reference evidence="1 2" key="1">
    <citation type="submission" date="2020-11" db="EMBL/GenBank/DDBJ databases">
        <title>Enhanced detection system for hospital associated transmission using whole genome sequencing surveillance.</title>
        <authorList>
            <person name="Harrison L.H."/>
            <person name="Van Tyne D."/>
            <person name="Marsh J.W."/>
            <person name="Griffith M.P."/>
            <person name="Snyder D.J."/>
            <person name="Cooper V.S."/>
            <person name="Mustapha M."/>
        </authorList>
    </citation>
    <scope>NUCLEOTIDE SEQUENCE [LARGE SCALE GENOMIC DNA]</scope>
    <source>
        <strain evidence="1 2">SER00230</strain>
    </source>
</reference>
<dbReference type="InterPro" id="IPR058894">
    <property type="entry name" value="PhiTE_211_coil-containing-like"/>
</dbReference>